<keyword evidence="2" id="KW-1064">Adaptive immunity</keyword>
<dbReference type="PANTHER" id="PTHR23266">
    <property type="entry name" value="IMMUNOGLOBULIN HEAVY CHAIN"/>
    <property type="match status" value="1"/>
</dbReference>
<reference evidence="5" key="1">
    <citation type="submission" date="2025-08" db="UniProtKB">
        <authorList>
            <consortium name="Ensembl"/>
        </authorList>
    </citation>
    <scope>IDENTIFICATION</scope>
</reference>
<dbReference type="InterPro" id="IPR013106">
    <property type="entry name" value="Ig_V-set"/>
</dbReference>
<dbReference type="PROSITE" id="PS50835">
    <property type="entry name" value="IG_LIKE"/>
    <property type="match status" value="1"/>
</dbReference>
<accession>A0A8D0FJA3</accession>
<dbReference type="GO" id="GO:0005576">
    <property type="term" value="C:extracellular region"/>
    <property type="evidence" value="ECO:0007669"/>
    <property type="project" value="UniProtKB-ARBA"/>
</dbReference>
<dbReference type="InterPro" id="IPR007110">
    <property type="entry name" value="Ig-like_dom"/>
</dbReference>
<evidence type="ECO:0000256" key="3">
    <source>
        <dbReference type="ARBA" id="ARBA00043265"/>
    </source>
</evidence>
<dbReference type="GO" id="GO:0019814">
    <property type="term" value="C:immunoglobulin complex"/>
    <property type="evidence" value="ECO:0007669"/>
    <property type="project" value="UniProtKB-KW"/>
</dbReference>
<dbReference type="Pfam" id="PF07686">
    <property type="entry name" value="V-set"/>
    <property type="match status" value="1"/>
</dbReference>
<keyword evidence="1" id="KW-0391">Immunity</keyword>
<dbReference type="Ensembl" id="ENSSOCT00000016299.1">
    <property type="protein sequence ID" value="ENSSOCP00000015898.1"/>
    <property type="gene ID" value="ENSSOCG00000011976.1"/>
</dbReference>
<dbReference type="InterPro" id="IPR003599">
    <property type="entry name" value="Ig_sub"/>
</dbReference>
<organism evidence="5 6">
    <name type="scientific">Strix occidentalis caurina</name>
    <name type="common">northern spotted owl</name>
    <dbReference type="NCBI Taxonomy" id="311401"/>
    <lineage>
        <taxon>Eukaryota</taxon>
        <taxon>Metazoa</taxon>
        <taxon>Chordata</taxon>
        <taxon>Craniata</taxon>
        <taxon>Vertebrata</taxon>
        <taxon>Euteleostomi</taxon>
        <taxon>Archelosauria</taxon>
        <taxon>Archosauria</taxon>
        <taxon>Dinosauria</taxon>
        <taxon>Saurischia</taxon>
        <taxon>Theropoda</taxon>
        <taxon>Coelurosauria</taxon>
        <taxon>Aves</taxon>
        <taxon>Neognathae</taxon>
        <taxon>Neoaves</taxon>
        <taxon>Telluraves</taxon>
        <taxon>Strigiformes</taxon>
        <taxon>Strigidae</taxon>
        <taxon>Strix</taxon>
    </lineage>
</organism>
<dbReference type="SMART" id="SM00409">
    <property type="entry name" value="IG"/>
    <property type="match status" value="1"/>
</dbReference>
<evidence type="ECO:0000313" key="6">
    <source>
        <dbReference type="Proteomes" id="UP000694551"/>
    </source>
</evidence>
<dbReference type="InterPro" id="IPR050199">
    <property type="entry name" value="IgHV"/>
</dbReference>
<evidence type="ECO:0000256" key="1">
    <source>
        <dbReference type="ARBA" id="ARBA00022859"/>
    </source>
</evidence>
<dbReference type="FunFam" id="2.60.40.10:FF:002198">
    <property type="entry name" value="Immunoglobulin heavy variable 5-2"/>
    <property type="match status" value="1"/>
</dbReference>
<dbReference type="Gene3D" id="2.60.40.10">
    <property type="entry name" value="Immunoglobulins"/>
    <property type="match status" value="1"/>
</dbReference>
<feature type="domain" description="Ig-like" evidence="4">
    <location>
        <begin position="16"/>
        <end position="133"/>
    </location>
</feature>
<sequence>TPAGLCGVALSGLSSPAGLRAAVELVETGGGLRAPGGSLTLVCKGSGFTFSSTYMQWVRQAPGKGLEWVAGIYSGGTSYYAPSVQGRFTISRDDAQSTVTLQMSSLRDDDTATYYCAKDDYGGPERQHPCAVSPNLNIVPKSLHKTQDLSQAWTPAPSTKPFLEPKSWAFGPNPCPLSNLSGHQRHPQQLWHVLGAPGKGLEWGQNSPGVGQRTELWGRIQLGLELRIWALGWA</sequence>
<dbReference type="InterPro" id="IPR013783">
    <property type="entry name" value="Ig-like_fold"/>
</dbReference>
<evidence type="ECO:0000259" key="4">
    <source>
        <dbReference type="PROSITE" id="PS50835"/>
    </source>
</evidence>
<evidence type="ECO:0000313" key="5">
    <source>
        <dbReference type="Ensembl" id="ENSSOCP00000015898.1"/>
    </source>
</evidence>
<dbReference type="SUPFAM" id="SSF48726">
    <property type="entry name" value="Immunoglobulin"/>
    <property type="match status" value="1"/>
</dbReference>
<dbReference type="GO" id="GO:0002250">
    <property type="term" value="P:adaptive immune response"/>
    <property type="evidence" value="ECO:0007669"/>
    <property type="project" value="UniProtKB-KW"/>
</dbReference>
<evidence type="ECO:0000256" key="2">
    <source>
        <dbReference type="ARBA" id="ARBA00023130"/>
    </source>
</evidence>
<dbReference type="SMART" id="SM00406">
    <property type="entry name" value="IGv"/>
    <property type="match status" value="1"/>
</dbReference>
<keyword evidence="6" id="KW-1185">Reference proteome</keyword>
<reference evidence="5" key="2">
    <citation type="submission" date="2025-09" db="UniProtKB">
        <authorList>
            <consortium name="Ensembl"/>
        </authorList>
    </citation>
    <scope>IDENTIFICATION</scope>
</reference>
<dbReference type="InterPro" id="IPR036179">
    <property type="entry name" value="Ig-like_dom_sf"/>
</dbReference>
<protein>
    <recommendedName>
        <fullName evidence="4">Ig-like domain-containing protein</fullName>
    </recommendedName>
</protein>
<name>A0A8D0FJA3_STROC</name>
<proteinExistence type="predicted"/>
<keyword evidence="3" id="KW-1280">Immunoglobulin</keyword>
<dbReference type="Proteomes" id="UP000694551">
    <property type="component" value="Unplaced"/>
</dbReference>
<dbReference type="AlphaFoldDB" id="A0A8D0FJA3"/>